<evidence type="ECO:0000313" key="1">
    <source>
        <dbReference type="EMBL" id="SCU74558.1"/>
    </source>
</evidence>
<organism evidence="1">
    <name type="scientific">Cupriavidus necator</name>
    <name type="common">Alcaligenes eutrophus</name>
    <name type="synonym">Ralstonia eutropha</name>
    <dbReference type="NCBI Taxonomy" id="106590"/>
    <lineage>
        <taxon>Bacteria</taxon>
        <taxon>Pseudomonadati</taxon>
        <taxon>Pseudomonadota</taxon>
        <taxon>Betaproteobacteria</taxon>
        <taxon>Burkholderiales</taxon>
        <taxon>Burkholderiaceae</taxon>
        <taxon>Cupriavidus</taxon>
    </lineage>
</organism>
<dbReference type="EMBL" id="FMSH01000100">
    <property type="protein sequence ID" value="SCU74558.1"/>
    <property type="molecule type" value="Genomic_DNA"/>
</dbReference>
<protein>
    <submittedName>
        <fullName evidence="1">Uncharacterized protein</fullName>
    </submittedName>
</protein>
<sequence length="135" mass="13996">MGWIAPQLTAMKGPLRRALRSWTARATTSLPEPLSPTASMVTSVGATRSIWASKRCMAGDALSHSSETCEGMARRGAASRAGSDVLAAWPEGWPDGGAALLRCGVLAVTGTIKASVGGGLVVRSSYASLWRRGLP</sequence>
<name>A0A1K0INZ7_CUPNE</name>
<gene>
    <name evidence="1" type="ORF">CNECB9_1890018</name>
</gene>
<proteinExistence type="predicted"/>
<accession>A0A1K0INZ7</accession>
<reference evidence="1" key="1">
    <citation type="submission" date="2016-09" db="EMBL/GenBank/DDBJ databases">
        <authorList>
            <person name="Capua I."/>
            <person name="De Benedictis P."/>
            <person name="Joannis T."/>
            <person name="Lombin L.H."/>
            <person name="Cattoli G."/>
        </authorList>
    </citation>
    <scope>NUCLEOTIDE SEQUENCE</scope>
    <source>
        <strain evidence="1">B9</strain>
    </source>
</reference>
<dbReference type="AlphaFoldDB" id="A0A1K0INZ7"/>